<reference evidence="4" key="1">
    <citation type="submission" date="2021-04" db="EMBL/GenBank/DDBJ databases">
        <title>The complete genome sequence of Caulobacter sp. S6.</title>
        <authorList>
            <person name="Tang Y."/>
            <person name="Ouyang W."/>
            <person name="Liu Q."/>
            <person name="Huang B."/>
            <person name="Guo Z."/>
            <person name="Lei P."/>
        </authorList>
    </citation>
    <scope>NUCLEOTIDE SEQUENCE</scope>
    <source>
        <strain evidence="4">S6</strain>
    </source>
</reference>
<keyword evidence="5" id="KW-1185">Reference proteome</keyword>
<dbReference type="AlphaFoldDB" id="A0A975FWJ4"/>
<dbReference type="InterPro" id="IPR000182">
    <property type="entry name" value="GNAT_dom"/>
</dbReference>
<dbReference type="KEGG" id="caul:KCG34_13540"/>
<sequence length="153" mass="16372">MQIRPARAAEAADICAVVRASIIELCVEDHHGDPEILAAWLANKTPENVARWLANPANINLVAVEGEAILAAGCVTTGGEVILNYVSPAARLRGVSTALLAALEDEARRQGCTACDLDSTTTAHRFYAARGYADRTEPVTKFGLTAWPMRKTL</sequence>
<gene>
    <name evidence="4" type="ORF">KCG34_13540</name>
</gene>
<name>A0A975FWJ4_9CAUL</name>
<dbReference type="InterPro" id="IPR050832">
    <property type="entry name" value="Bact_Acetyltransf"/>
</dbReference>
<dbReference type="PROSITE" id="PS51186">
    <property type="entry name" value="GNAT"/>
    <property type="match status" value="1"/>
</dbReference>
<accession>A0A975FWJ4</accession>
<protein>
    <submittedName>
        <fullName evidence="4">GNAT family N-acetyltransferase</fullName>
        <ecNumber evidence="4">2.3.1.-</ecNumber>
    </submittedName>
</protein>
<dbReference type="SUPFAM" id="SSF55729">
    <property type="entry name" value="Acyl-CoA N-acyltransferases (Nat)"/>
    <property type="match status" value="1"/>
</dbReference>
<dbReference type="PANTHER" id="PTHR43877">
    <property type="entry name" value="AMINOALKYLPHOSPHONATE N-ACETYLTRANSFERASE-RELATED-RELATED"/>
    <property type="match status" value="1"/>
</dbReference>
<evidence type="ECO:0000256" key="1">
    <source>
        <dbReference type="ARBA" id="ARBA00022679"/>
    </source>
</evidence>
<dbReference type="CDD" id="cd04301">
    <property type="entry name" value="NAT_SF"/>
    <property type="match status" value="1"/>
</dbReference>
<dbReference type="InterPro" id="IPR016181">
    <property type="entry name" value="Acyl_CoA_acyltransferase"/>
</dbReference>
<evidence type="ECO:0000256" key="2">
    <source>
        <dbReference type="ARBA" id="ARBA00023315"/>
    </source>
</evidence>
<dbReference type="EMBL" id="CP073078">
    <property type="protein sequence ID" value="QUD86123.1"/>
    <property type="molecule type" value="Genomic_DNA"/>
</dbReference>
<evidence type="ECO:0000313" key="4">
    <source>
        <dbReference type="EMBL" id="QUD86123.1"/>
    </source>
</evidence>
<dbReference type="GO" id="GO:0016747">
    <property type="term" value="F:acyltransferase activity, transferring groups other than amino-acyl groups"/>
    <property type="evidence" value="ECO:0007669"/>
    <property type="project" value="InterPro"/>
</dbReference>
<proteinExistence type="predicted"/>
<dbReference type="PANTHER" id="PTHR43877:SF2">
    <property type="entry name" value="AMINOALKYLPHOSPHONATE N-ACETYLTRANSFERASE-RELATED"/>
    <property type="match status" value="1"/>
</dbReference>
<keyword evidence="2 4" id="KW-0012">Acyltransferase</keyword>
<organism evidence="4 5">
    <name type="scientific">Phenylobacterium montanum</name>
    <dbReference type="NCBI Taxonomy" id="2823693"/>
    <lineage>
        <taxon>Bacteria</taxon>
        <taxon>Pseudomonadati</taxon>
        <taxon>Pseudomonadota</taxon>
        <taxon>Alphaproteobacteria</taxon>
        <taxon>Caulobacterales</taxon>
        <taxon>Caulobacteraceae</taxon>
        <taxon>Phenylobacterium</taxon>
    </lineage>
</organism>
<dbReference type="EC" id="2.3.1.-" evidence="4"/>
<dbReference type="Gene3D" id="3.40.630.30">
    <property type="match status" value="1"/>
</dbReference>
<dbReference type="RefSeq" id="WP_211936175.1">
    <property type="nucleotide sequence ID" value="NZ_CP073078.1"/>
</dbReference>
<evidence type="ECO:0000259" key="3">
    <source>
        <dbReference type="PROSITE" id="PS51186"/>
    </source>
</evidence>
<keyword evidence="1 4" id="KW-0808">Transferase</keyword>
<feature type="domain" description="N-acetyltransferase" evidence="3">
    <location>
        <begin position="1"/>
        <end position="153"/>
    </location>
</feature>
<dbReference type="Pfam" id="PF13673">
    <property type="entry name" value="Acetyltransf_10"/>
    <property type="match status" value="1"/>
</dbReference>
<dbReference type="Proteomes" id="UP000676409">
    <property type="component" value="Chromosome"/>
</dbReference>
<evidence type="ECO:0000313" key="5">
    <source>
        <dbReference type="Proteomes" id="UP000676409"/>
    </source>
</evidence>